<accession>A0A0L8HQJ6</accession>
<reference evidence="1" key="1">
    <citation type="submission" date="2015-07" db="EMBL/GenBank/DDBJ databases">
        <title>MeaNS - Measles Nucleotide Surveillance Program.</title>
        <authorList>
            <person name="Tran T."/>
            <person name="Druce J."/>
        </authorList>
    </citation>
    <scope>NUCLEOTIDE SEQUENCE</scope>
    <source>
        <strain evidence="1">UCB-OBI-ISO-001</strain>
        <tissue evidence="1">Gonad</tissue>
    </source>
</reference>
<protein>
    <submittedName>
        <fullName evidence="1">Uncharacterized protein</fullName>
    </submittedName>
</protein>
<feature type="non-terminal residue" evidence="1">
    <location>
        <position position="1"/>
    </location>
</feature>
<gene>
    <name evidence="1" type="ORF">OCBIM_22008731mg</name>
</gene>
<dbReference type="EMBL" id="KQ417528">
    <property type="protein sequence ID" value="KOF91462.1"/>
    <property type="molecule type" value="Genomic_DNA"/>
</dbReference>
<evidence type="ECO:0000313" key="1">
    <source>
        <dbReference type="EMBL" id="KOF91462.1"/>
    </source>
</evidence>
<name>A0A0L8HQJ6_OCTBM</name>
<sequence length="59" mass="6702">SNGNKCICRCNKTPIIPSETEEQLEKRMQETRKELTVEKKATSQYLATKISAPDERTSS</sequence>
<dbReference type="AlphaFoldDB" id="A0A0L8HQJ6"/>
<proteinExistence type="predicted"/>
<organism evidence="1">
    <name type="scientific">Octopus bimaculoides</name>
    <name type="common">California two-spotted octopus</name>
    <dbReference type="NCBI Taxonomy" id="37653"/>
    <lineage>
        <taxon>Eukaryota</taxon>
        <taxon>Metazoa</taxon>
        <taxon>Spiralia</taxon>
        <taxon>Lophotrochozoa</taxon>
        <taxon>Mollusca</taxon>
        <taxon>Cephalopoda</taxon>
        <taxon>Coleoidea</taxon>
        <taxon>Octopodiformes</taxon>
        <taxon>Octopoda</taxon>
        <taxon>Incirrata</taxon>
        <taxon>Octopodidae</taxon>
        <taxon>Octopus</taxon>
    </lineage>
</organism>